<feature type="domain" description="SbsA Ig-like" evidence="2">
    <location>
        <begin position="28"/>
        <end position="129"/>
    </location>
</feature>
<dbReference type="SUPFAM" id="SSF49452">
    <property type="entry name" value="Starch-binding domain-like"/>
    <property type="match status" value="1"/>
</dbReference>
<evidence type="ECO:0000313" key="4">
    <source>
        <dbReference type="Proteomes" id="UP000077013"/>
    </source>
</evidence>
<protein>
    <recommendedName>
        <fullName evidence="2">SbsA Ig-like domain-containing protein</fullName>
    </recommendedName>
</protein>
<dbReference type="AlphaFoldDB" id="A0A167IVG2"/>
<dbReference type="STRING" id="1763537.ULVI_04775"/>
<dbReference type="InterPro" id="IPR013784">
    <property type="entry name" value="Carb-bd-like_fold"/>
</dbReference>
<evidence type="ECO:0000313" key="3">
    <source>
        <dbReference type="EMBL" id="OAB80058.1"/>
    </source>
</evidence>
<comment type="caution">
    <text evidence="3">The sequence shown here is derived from an EMBL/GenBank/DDBJ whole genome shotgun (WGS) entry which is preliminary data.</text>
</comment>
<dbReference type="InterPro" id="IPR032812">
    <property type="entry name" value="SbsA_Ig"/>
</dbReference>
<keyword evidence="4" id="KW-1185">Reference proteome</keyword>
<organism evidence="3 4">
    <name type="scientific">Cochleicola gelatinilyticus</name>
    <dbReference type="NCBI Taxonomy" id="1763537"/>
    <lineage>
        <taxon>Bacteria</taxon>
        <taxon>Pseudomonadati</taxon>
        <taxon>Bacteroidota</taxon>
        <taxon>Flavobacteriia</taxon>
        <taxon>Flavobacteriales</taxon>
        <taxon>Flavobacteriaceae</taxon>
        <taxon>Cochleicola</taxon>
    </lineage>
</organism>
<gene>
    <name evidence="3" type="ORF">ULVI_04775</name>
</gene>
<evidence type="ECO:0000259" key="2">
    <source>
        <dbReference type="Pfam" id="PF13205"/>
    </source>
</evidence>
<dbReference type="Proteomes" id="UP000077013">
    <property type="component" value="Unassembled WGS sequence"/>
</dbReference>
<keyword evidence="1" id="KW-0732">Signal</keyword>
<dbReference type="GO" id="GO:0030246">
    <property type="term" value="F:carbohydrate binding"/>
    <property type="evidence" value="ECO:0007669"/>
    <property type="project" value="InterPro"/>
</dbReference>
<proteinExistence type="predicted"/>
<dbReference type="EMBL" id="LRXL01000026">
    <property type="protein sequence ID" value="OAB80058.1"/>
    <property type="molecule type" value="Genomic_DNA"/>
</dbReference>
<reference evidence="3 4" key="1">
    <citation type="submission" date="2016-02" db="EMBL/GenBank/DDBJ databases">
        <title>Ulvibacter sp. LPB0005, isolated from Thais luteostoma.</title>
        <authorList>
            <person name="Shin S.-K."/>
            <person name="Yi H."/>
        </authorList>
    </citation>
    <scope>NUCLEOTIDE SEQUENCE [LARGE SCALE GENOMIC DNA]</scope>
    <source>
        <strain evidence="3 4">LPB0005</strain>
    </source>
</reference>
<name>A0A167IVG2_9FLAO</name>
<accession>A0A167IVG2</accession>
<sequence length="529" mass="59974">MYLFIAFLFSLSFTDCAKKGFPSGGKLDSIPPVLLRSTPENYTTNFNGNEIRITFDEYIKLKDLSKNLLISPPATYAPIITPLSTSKTLKIQIQDTLKENTTYSYNFGKSIVDNNEENPFEYYKYVFSTGDYIDSLTLSGTVKDAELLTPSFPATVLLYEINEVFKDSLIYTEKPTYITTTTDSIGSFELTNLKEGSYLLLALKDKGNDYLFQPKVDKIAFEKTYVTLPTDTTYTLNLFKESADYRVINPKHESKNHILFGYEGNADSLTIEVISEVPSGYTSRLFKDRSTDTLHYWFKPSVEVDSLLFLAKNRGKTDTLKARIRDLYVDTLNIKNVSPQVLTPKDSVILAANTPLTSFASELITVTDKDTVAVEASVKINRTNNTLAVFFPKLESQSYTMNVLPGAITDFFETTNDTLKYTFRTQALSDYGTLSLTLSNAREFPLIVQLVDAKFKVVSEKLVTENTVVDFDYLKPASYYLRIIYDTNANGIWDTGSFLDRRAPERVVYYPSQLEVRSNWSLQETFTLE</sequence>
<dbReference type="Pfam" id="PF13205">
    <property type="entry name" value="Big_5"/>
    <property type="match status" value="1"/>
</dbReference>
<evidence type="ECO:0000256" key="1">
    <source>
        <dbReference type="ARBA" id="ARBA00022729"/>
    </source>
</evidence>